<dbReference type="RefSeq" id="WP_078832501.1">
    <property type="nucleotide sequence ID" value="NZ_FUWH01000011.1"/>
</dbReference>
<gene>
    <name evidence="3" type="ORF">SAMN04488132_111121</name>
</gene>
<evidence type="ECO:0000313" key="3">
    <source>
        <dbReference type="EMBL" id="SKA13696.1"/>
    </source>
</evidence>
<feature type="signal peptide" evidence="2">
    <location>
        <begin position="1"/>
        <end position="18"/>
    </location>
</feature>
<dbReference type="EMBL" id="FUWH01000011">
    <property type="protein sequence ID" value="SKA13696.1"/>
    <property type="molecule type" value="Genomic_DNA"/>
</dbReference>
<feature type="chain" id="PRO_5012798021" evidence="2">
    <location>
        <begin position="19"/>
        <end position="146"/>
    </location>
</feature>
<name>A0A1T4RD06_9BACT</name>
<dbReference type="OrthoDB" id="671959at2"/>
<dbReference type="STRING" id="413434.SAMN04488132_111121"/>
<reference evidence="3 4" key="1">
    <citation type="submission" date="2017-02" db="EMBL/GenBank/DDBJ databases">
        <authorList>
            <person name="Peterson S.W."/>
        </authorList>
    </citation>
    <scope>NUCLEOTIDE SEQUENCE [LARGE SCALE GENOMIC DNA]</scope>
    <source>
        <strain evidence="3 4">DSM 22335</strain>
    </source>
</reference>
<proteinExistence type="predicted"/>
<evidence type="ECO:0000313" key="4">
    <source>
        <dbReference type="Proteomes" id="UP000190888"/>
    </source>
</evidence>
<dbReference type="AlphaFoldDB" id="A0A1T4RD06"/>
<accession>A0A1T4RD06</accession>
<sequence length="146" mass="16524">MKKILTGICLLLSAAIFAQQPAVKDSMPELIRGSFMDDYKIRYVISDTVFTQLPSSKYYILEHNSKEQYLITRNGSGNKTDAGLYTRIDYMQFSGMEPFHWGFCLTVYKAASAEEAAKATPADRQNPRKGCNGFPFSRMKRVDANQ</sequence>
<evidence type="ECO:0000256" key="2">
    <source>
        <dbReference type="SAM" id="SignalP"/>
    </source>
</evidence>
<organism evidence="3 4">
    <name type="scientific">Sediminibacterium ginsengisoli</name>
    <dbReference type="NCBI Taxonomy" id="413434"/>
    <lineage>
        <taxon>Bacteria</taxon>
        <taxon>Pseudomonadati</taxon>
        <taxon>Bacteroidota</taxon>
        <taxon>Chitinophagia</taxon>
        <taxon>Chitinophagales</taxon>
        <taxon>Chitinophagaceae</taxon>
        <taxon>Sediminibacterium</taxon>
    </lineage>
</organism>
<dbReference type="Proteomes" id="UP000190888">
    <property type="component" value="Unassembled WGS sequence"/>
</dbReference>
<keyword evidence="2" id="KW-0732">Signal</keyword>
<protein>
    <submittedName>
        <fullName evidence="3">Uncharacterized protein</fullName>
    </submittedName>
</protein>
<feature type="region of interest" description="Disordered" evidence="1">
    <location>
        <begin position="117"/>
        <end position="146"/>
    </location>
</feature>
<keyword evidence="4" id="KW-1185">Reference proteome</keyword>
<evidence type="ECO:0000256" key="1">
    <source>
        <dbReference type="SAM" id="MobiDB-lite"/>
    </source>
</evidence>